<evidence type="ECO:0000256" key="1">
    <source>
        <dbReference type="SAM" id="MobiDB-lite"/>
    </source>
</evidence>
<name>A0ABM0ZYS8_APLCA</name>
<proteinExistence type="predicted"/>
<feature type="compositionally biased region" description="Basic and acidic residues" evidence="1">
    <location>
        <begin position="569"/>
        <end position="579"/>
    </location>
</feature>
<keyword evidence="2" id="KW-1185">Reference proteome</keyword>
<feature type="compositionally biased region" description="Polar residues" evidence="1">
    <location>
        <begin position="551"/>
        <end position="562"/>
    </location>
</feature>
<dbReference type="RefSeq" id="XP_012937323.2">
    <property type="nucleotide sequence ID" value="XM_013081869.2"/>
</dbReference>
<protein>
    <submittedName>
        <fullName evidence="3">Uncharacterized protein LOC101854252</fullName>
    </submittedName>
</protein>
<reference evidence="3" key="1">
    <citation type="submission" date="2025-08" db="UniProtKB">
        <authorList>
            <consortium name="RefSeq"/>
        </authorList>
    </citation>
    <scope>IDENTIFICATION</scope>
</reference>
<evidence type="ECO:0000313" key="3">
    <source>
        <dbReference type="RefSeq" id="XP_012937323.2"/>
    </source>
</evidence>
<feature type="region of interest" description="Disordered" evidence="1">
    <location>
        <begin position="551"/>
        <end position="583"/>
    </location>
</feature>
<organism evidence="2 3">
    <name type="scientific">Aplysia californica</name>
    <name type="common">California sea hare</name>
    <dbReference type="NCBI Taxonomy" id="6500"/>
    <lineage>
        <taxon>Eukaryota</taxon>
        <taxon>Metazoa</taxon>
        <taxon>Spiralia</taxon>
        <taxon>Lophotrochozoa</taxon>
        <taxon>Mollusca</taxon>
        <taxon>Gastropoda</taxon>
        <taxon>Heterobranchia</taxon>
        <taxon>Euthyneura</taxon>
        <taxon>Tectipleura</taxon>
        <taxon>Aplysiida</taxon>
        <taxon>Aplysioidea</taxon>
        <taxon>Aplysiidae</taxon>
        <taxon>Aplysia</taxon>
    </lineage>
</organism>
<accession>A0ABM0ZYS8</accession>
<gene>
    <name evidence="3" type="primary">LOC101854252</name>
</gene>
<dbReference type="GeneID" id="101854252"/>
<dbReference type="Proteomes" id="UP000694888">
    <property type="component" value="Unplaced"/>
</dbReference>
<evidence type="ECO:0000313" key="2">
    <source>
        <dbReference type="Proteomes" id="UP000694888"/>
    </source>
</evidence>
<sequence length="721" mass="78854">MPKDKDSTNHPCHLLSLPSAKRFWCRHCMSVFDDAITRWRHSRSCRYGVVNNFMRRRELEAKALQNTVALSPVEARLGQSIQMSDLAGSGSQSGVPIQNDLEGHPDFQPANDAFTCFICHQQFGSMEAMRNHVKYPCSSSKIITSRVPHPKHSIPVFIDTLPSQPRPWQTGPSETQQVTLPPTPPSIVQAHHNETVDVAPTIQFQTPQSMTEQQIISGMSSSGEVAAAGKSVEGITPTSIYVNDQGETVIEVENLDLNTEGGELSLAHLLTQLSQQGIVFDKTRTGQLQARQETPATANTSSHLYTTEPTYEVSSISSNIAREEEEQPTAEDAANTLAQLAGFRGFRSNPTASTSYQVGSNAEMQQVSTQEQTTVCYTKPEPHENYAMDIQPHGSVQYEYKYSATPQQYIPAPQHPHQTTPVQSTIESTPQHFEEIKVENTIDAYYDVAYVATSEANVQPQIEVVNNGVGGPVTQGLEDIKPQDTVLLQQYNPSETSREHFVTSEGVTVVSTSKMDSSETAILVSHIDEQAESMKTSQREQSVVEFQMENLSSGQNLEQQPDASVGVQERGHEPGHVQEESCPQVVEEVKEKEEEKGEEFTIQTVTLQEIVESETSSSLPYPEQKASTSTSDVLPTICFSEPGNVTTPEQQAGETREVILQGSSTVEQGALETEGLTVPIEDIAGSVQLPSQGSNQPAAMYVVTSTGIQPVGIKMSDSSTG</sequence>